<evidence type="ECO:0000256" key="3">
    <source>
        <dbReference type="ARBA" id="ARBA00022692"/>
    </source>
</evidence>
<evidence type="ECO:0000256" key="6">
    <source>
        <dbReference type="SAM" id="MobiDB-lite"/>
    </source>
</evidence>
<dbReference type="PRINTS" id="PR01036">
    <property type="entry name" value="TCRTETB"/>
</dbReference>
<feature type="transmembrane region" description="Helical" evidence="7">
    <location>
        <begin position="273"/>
        <end position="294"/>
    </location>
</feature>
<dbReference type="RefSeq" id="WP_084247244.1">
    <property type="nucleotide sequence ID" value="NZ_CP136137.1"/>
</dbReference>
<evidence type="ECO:0000256" key="1">
    <source>
        <dbReference type="ARBA" id="ARBA00004651"/>
    </source>
</evidence>
<dbReference type="PANTHER" id="PTHR23501">
    <property type="entry name" value="MAJOR FACILITATOR SUPERFAMILY"/>
    <property type="match status" value="1"/>
</dbReference>
<dbReference type="CDD" id="cd17502">
    <property type="entry name" value="MFS_Azr1_MDR_like"/>
    <property type="match status" value="1"/>
</dbReference>
<reference evidence="9 10" key="1">
    <citation type="journal article" date="2023" name="Virus Evol.">
        <title>Computational host range prediction-The good, the bad, and the ugly.</title>
        <authorList>
            <person name="Howell A.A."/>
            <person name="Versoza C.J."/>
            <person name="Pfeifer S.P."/>
        </authorList>
    </citation>
    <scope>NUCLEOTIDE SEQUENCE [LARGE SCALE GENOMIC DNA]</scope>
    <source>
        <strain evidence="9 10">1610/1b</strain>
    </source>
</reference>
<dbReference type="SUPFAM" id="SSF103473">
    <property type="entry name" value="MFS general substrate transporter"/>
    <property type="match status" value="1"/>
</dbReference>
<dbReference type="EMBL" id="CP136137">
    <property type="protein sequence ID" value="WYY06358.1"/>
    <property type="molecule type" value="Genomic_DNA"/>
</dbReference>
<dbReference type="PROSITE" id="PS50850">
    <property type="entry name" value="MFS"/>
    <property type="match status" value="1"/>
</dbReference>
<feature type="transmembrane region" description="Helical" evidence="7">
    <location>
        <begin position="406"/>
        <end position="434"/>
    </location>
</feature>
<evidence type="ECO:0000256" key="4">
    <source>
        <dbReference type="ARBA" id="ARBA00022989"/>
    </source>
</evidence>
<feature type="transmembrane region" description="Helical" evidence="7">
    <location>
        <begin position="345"/>
        <end position="363"/>
    </location>
</feature>
<protein>
    <submittedName>
        <fullName evidence="9">MDR family MFS transporter</fullName>
    </submittedName>
</protein>
<dbReference type="Pfam" id="PF07690">
    <property type="entry name" value="MFS_1"/>
    <property type="match status" value="1"/>
</dbReference>
<evidence type="ECO:0000313" key="10">
    <source>
        <dbReference type="Proteomes" id="UP001479933"/>
    </source>
</evidence>
<feature type="transmembrane region" description="Helical" evidence="7">
    <location>
        <begin position="89"/>
        <end position="112"/>
    </location>
</feature>
<keyword evidence="5 7" id="KW-0472">Membrane</keyword>
<sequence>MTAPTTKASAEPKVYSHSEILGVMTGLLAALFTAMISTTIVATALPTIMAALNGTQRQYTWVITASLLTMTISTPIWGKLSDLFNKKFLTQLAIVLFVAGSVLAGCAHEVWLLMPARAIQGIAMGGLIATAQSVMGSIISPRDRGRYSGYMGAVMAVATVSGPLLGGLITDHFGWRWTFFVCVPLAVIALVLIQTKLHLEHTPRRHVKIDYLGSVLLAIAAALPMLWVTFAGTSYDWISLESLAFGIAFLIAAGLTVVVELRVPEPMLPLRVLHNRATILMILGSIAVGVAMFGPGVFLTQYFQLGDGFSPTKAGVMTIPMIVAQMLSATICGQIVSRTGRIKRVMVLGGATMLVGLGGLGFIDHQTSYLQVAIFMAIAGVGIGTLMQNIVLVVQNTVDVTEVGAASAAIAFFRSLGGAIGVSVLGAVLTTLVANNVTDGLRSVGINPGQMSGGGDTKLDISALPGPIQEIVHHAYSDAFGPVFMISAGTAVVTFICVVLLKEINLRTTIAKEDPHDDAPEPAADTLDPAAATSAATAAAEMIDAPRSAGHTESPVHLDGKGETVPSRR</sequence>
<dbReference type="InterPro" id="IPR036259">
    <property type="entry name" value="MFS_trans_sf"/>
</dbReference>
<feature type="transmembrane region" description="Helical" evidence="7">
    <location>
        <begin position="175"/>
        <end position="197"/>
    </location>
</feature>
<proteinExistence type="predicted"/>
<gene>
    <name evidence="9" type="ORF">RVF87_14945</name>
</gene>
<feature type="transmembrane region" description="Helical" evidence="7">
    <location>
        <begin position="369"/>
        <end position="394"/>
    </location>
</feature>
<feature type="domain" description="Major facilitator superfamily (MFS) profile" evidence="8">
    <location>
        <begin position="23"/>
        <end position="506"/>
    </location>
</feature>
<keyword evidence="3 7" id="KW-0812">Transmembrane</keyword>
<evidence type="ECO:0000256" key="5">
    <source>
        <dbReference type="ARBA" id="ARBA00023136"/>
    </source>
</evidence>
<keyword evidence="2" id="KW-0813">Transport</keyword>
<evidence type="ECO:0000256" key="7">
    <source>
        <dbReference type="SAM" id="Phobius"/>
    </source>
</evidence>
<feature type="transmembrane region" description="Helical" evidence="7">
    <location>
        <begin position="314"/>
        <end position="333"/>
    </location>
</feature>
<feature type="compositionally biased region" description="Low complexity" evidence="6">
    <location>
        <begin position="521"/>
        <end position="540"/>
    </location>
</feature>
<feature type="transmembrane region" description="Helical" evidence="7">
    <location>
        <begin position="479"/>
        <end position="501"/>
    </location>
</feature>
<evidence type="ECO:0000313" key="9">
    <source>
        <dbReference type="EMBL" id="WYY06358.1"/>
    </source>
</evidence>
<evidence type="ECO:0000259" key="8">
    <source>
        <dbReference type="PROSITE" id="PS50850"/>
    </source>
</evidence>
<feature type="transmembrane region" description="Helical" evidence="7">
    <location>
        <begin position="21"/>
        <end position="52"/>
    </location>
</feature>
<dbReference type="Gene3D" id="1.20.1250.20">
    <property type="entry name" value="MFS general substrate transporter like domains"/>
    <property type="match status" value="2"/>
</dbReference>
<dbReference type="Proteomes" id="UP001479933">
    <property type="component" value="Chromosome"/>
</dbReference>
<feature type="transmembrane region" description="Helical" evidence="7">
    <location>
        <begin position="242"/>
        <end position="261"/>
    </location>
</feature>
<evidence type="ECO:0000256" key="2">
    <source>
        <dbReference type="ARBA" id="ARBA00022448"/>
    </source>
</evidence>
<feature type="region of interest" description="Disordered" evidence="6">
    <location>
        <begin position="512"/>
        <end position="569"/>
    </location>
</feature>
<feature type="transmembrane region" description="Helical" evidence="7">
    <location>
        <begin position="118"/>
        <end position="138"/>
    </location>
</feature>
<keyword evidence="4 7" id="KW-1133">Transmembrane helix</keyword>
<keyword evidence="10" id="KW-1185">Reference proteome</keyword>
<name>A0ABZ2TY24_9ACTN</name>
<feature type="transmembrane region" description="Helical" evidence="7">
    <location>
        <begin position="58"/>
        <end position="77"/>
    </location>
</feature>
<feature type="transmembrane region" description="Helical" evidence="7">
    <location>
        <begin position="150"/>
        <end position="169"/>
    </location>
</feature>
<dbReference type="PANTHER" id="PTHR23501:SF197">
    <property type="entry name" value="COMD"/>
    <property type="match status" value="1"/>
</dbReference>
<organism evidence="9 10">
    <name type="scientific">Gordonia hydrophobica</name>
    <dbReference type="NCBI Taxonomy" id="40516"/>
    <lineage>
        <taxon>Bacteria</taxon>
        <taxon>Bacillati</taxon>
        <taxon>Actinomycetota</taxon>
        <taxon>Actinomycetes</taxon>
        <taxon>Mycobacteriales</taxon>
        <taxon>Gordoniaceae</taxon>
        <taxon>Gordonia</taxon>
    </lineage>
</organism>
<accession>A0ABZ2TY24</accession>
<comment type="subcellular location">
    <subcellularLocation>
        <location evidence="1">Cell membrane</location>
        <topology evidence="1">Multi-pass membrane protein</topology>
    </subcellularLocation>
</comment>
<dbReference type="InterPro" id="IPR011701">
    <property type="entry name" value="MFS"/>
</dbReference>
<dbReference type="InterPro" id="IPR020846">
    <property type="entry name" value="MFS_dom"/>
</dbReference>
<feature type="transmembrane region" description="Helical" evidence="7">
    <location>
        <begin position="209"/>
        <end position="230"/>
    </location>
</feature>